<accession>A0A0D2WYB8</accession>
<evidence type="ECO:0000313" key="1">
    <source>
        <dbReference type="EMBL" id="KJE97888.1"/>
    </source>
</evidence>
<dbReference type="Proteomes" id="UP000008743">
    <property type="component" value="Unassembled WGS sequence"/>
</dbReference>
<organism evidence="1 2">
    <name type="scientific">Capsaspora owczarzaki (strain ATCC 30864)</name>
    <dbReference type="NCBI Taxonomy" id="595528"/>
    <lineage>
        <taxon>Eukaryota</taxon>
        <taxon>Filasterea</taxon>
        <taxon>Capsaspora</taxon>
    </lineage>
</organism>
<dbReference type="AlphaFoldDB" id="A0A0D2WYB8"/>
<gene>
    <name evidence="1" type="ORF">CAOG_007967</name>
</gene>
<dbReference type="RefSeq" id="XP_004343055.1">
    <property type="nucleotide sequence ID" value="XM_004343005.1"/>
</dbReference>
<reference evidence="2" key="1">
    <citation type="submission" date="2011-02" db="EMBL/GenBank/DDBJ databases">
        <title>The Genome Sequence of Capsaspora owczarzaki ATCC 30864.</title>
        <authorList>
            <person name="Russ C."/>
            <person name="Cuomo C."/>
            <person name="Burger G."/>
            <person name="Gray M.W."/>
            <person name="Holland P.W.H."/>
            <person name="King N."/>
            <person name="Lang F.B.F."/>
            <person name="Roger A.J."/>
            <person name="Ruiz-Trillo I."/>
            <person name="Young S.K."/>
            <person name="Zeng Q."/>
            <person name="Gargeya S."/>
            <person name="Alvarado L."/>
            <person name="Berlin A."/>
            <person name="Chapman S.B."/>
            <person name="Chen Z."/>
            <person name="Freedman E."/>
            <person name="Gellesch M."/>
            <person name="Goldberg J."/>
            <person name="Griggs A."/>
            <person name="Gujja S."/>
            <person name="Heilman E."/>
            <person name="Heiman D."/>
            <person name="Howarth C."/>
            <person name="Mehta T."/>
            <person name="Neiman D."/>
            <person name="Pearson M."/>
            <person name="Roberts A."/>
            <person name="Saif S."/>
            <person name="Shea T."/>
            <person name="Shenoy N."/>
            <person name="Sisk P."/>
            <person name="Stolte C."/>
            <person name="Sykes S."/>
            <person name="White J."/>
            <person name="Yandava C."/>
            <person name="Haas B."/>
            <person name="Nusbaum C."/>
            <person name="Birren B."/>
        </authorList>
    </citation>
    <scope>NUCLEOTIDE SEQUENCE</scope>
    <source>
        <strain evidence="2">ATCC 30864</strain>
    </source>
</reference>
<protein>
    <submittedName>
        <fullName evidence="1">Uncharacterized protein</fullName>
    </submittedName>
</protein>
<dbReference type="InParanoid" id="A0A0D2WYB8"/>
<name>A0A0D2WYB8_CAPO3</name>
<proteinExistence type="predicted"/>
<dbReference type="EMBL" id="KE346375">
    <property type="protein sequence ID" value="KJE97888.1"/>
    <property type="molecule type" value="Genomic_DNA"/>
</dbReference>
<sequence length="113" mass="11880">MTRASPSNPLVLPSLPAFAISQGEGEPVLAALAAVFPLMPESGTHPTPAYVTGDSSCARRECFCLSHTNAWLSTHAAAALLHAFEGLPRTDKPSPRIIKCNAGRLPGQRTLCS</sequence>
<evidence type="ECO:0000313" key="2">
    <source>
        <dbReference type="Proteomes" id="UP000008743"/>
    </source>
</evidence>
<keyword evidence="2" id="KW-1185">Reference proteome</keyword>